<dbReference type="AlphaFoldDB" id="A0A0P1FCB3"/>
<evidence type="ECO:0000256" key="2">
    <source>
        <dbReference type="ARBA" id="ARBA00023015"/>
    </source>
</evidence>
<sequence>MKLTQIDLNLFVVFDTIYAERNLTRAADRLSITQPAVSNALARLRTNFKDPLFIRTSSGMQPTAFAESIADRVAEALQSLQIAAQPAVFFNPAASDRRFQISMLDFNEATFLPLIGRALQKEAPSTTLHSFRVPRAELRPSLERGHVDLAIDIPLNDNADLISHTLRSEKFVCAVRKGHPVLHDEFTLDSYLALGHVHVSGRPRGRGAVDIALRRMRLKRNIIFQLQSYLAVNRLVQNSDLAVTVTAGWARALNLEVLQLPIDLAPMEIKLHRHVRSNGDAAIVWLFDLIKDLPVTLHD</sequence>
<organism evidence="6 7">
    <name type="scientific">Thalassovita gelatinovora</name>
    <name type="common">Thalassobius gelatinovorus</name>
    <dbReference type="NCBI Taxonomy" id="53501"/>
    <lineage>
        <taxon>Bacteria</taxon>
        <taxon>Pseudomonadati</taxon>
        <taxon>Pseudomonadota</taxon>
        <taxon>Alphaproteobacteria</taxon>
        <taxon>Rhodobacterales</taxon>
        <taxon>Roseobacteraceae</taxon>
        <taxon>Thalassovita</taxon>
    </lineage>
</organism>
<evidence type="ECO:0000259" key="5">
    <source>
        <dbReference type="PROSITE" id="PS50931"/>
    </source>
</evidence>
<accession>A0A0P1FCB3</accession>
<dbReference type="EMBL" id="CYSA01000019">
    <property type="protein sequence ID" value="CUH65849.1"/>
    <property type="molecule type" value="Genomic_DNA"/>
</dbReference>
<keyword evidence="4" id="KW-0804">Transcription</keyword>
<dbReference type="PANTHER" id="PTHR30118:SF15">
    <property type="entry name" value="TRANSCRIPTIONAL REGULATORY PROTEIN"/>
    <property type="match status" value="1"/>
</dbReference>
<dbReference type="SUPFAM" id="SSF53850">
    <property type="entry name" value="Periplasmic binding protein-like II"/>
    <property type="match status" value="1"/>
</dbReference>
<evidence type="ECO:0000313" key="7">
    <source>
        <dbReference type="Proteomes" id="UP000051587"/>
    </source>
</evidence>
<dbReference type="RefSeq" id="WP_058262831.1">
    <property type="nucleotide sequence ID" value="NZ_CP051181.1"/>
</dbReference>
<keyword evidence="2" id="KW-0805">Transcription regulation</keyword>
<dbReference type="InterPro" id="IPR005119">
    <property type="entry name" value="LysR_subst-bd"/>
</dbReference>
<name>A0A0P1FCB3_THAGE</name>
<dbReference type="InterPro" id="IPR036390">
    <property type="entry name" value="WH_DNA-bd_sf"/>
</dbReference>
<dbReference type="GO" id="GO:0003700">
    <property type="term" value="F:DNA-binding transcription factor activity"/>
    <property type="evidence" value="ECO:0007669"/>
    <property type="project" value="InterPro"/>
</dbReference>
<dbReference type="Gene3D" id="3.40.190.10">
    <property type="entry name" value="Periplasmic binding protein-like II"/>
    <property type="match status" value="2"/>
</dbReference>
<reference evidence="6 7" key="1">
    <citation type="submission" date="2015-09" db="EMBL/GenBank/DDBJ databases">
        <authorList>
            <consortium name="Swine Surveillance"/>
        </authorList>
    </citation>
    <scope>NUCLEOTIDE SEQUENCE [LARGE SCALE GENOMIC DNA]</scope>
    <source>
        <strain evidence="6 7">CECT 4357</strain>
    </source>
</reference>
<dbReference type="PRINTS" id="PR00039">
    <property type="entry name" value="HTHLYSR"/>
</dbReference>
<dbReference type="PROSITE" id="PS50931">
    <property type="entry name" value="HTH_LYSR"/>
    <property type="match status" value="1"/>
</dbReference>
<dbReference type="InterPro" id="IPR050389">
    <property type="entry name" value="LysR-type_TF"/>
</dbReference>
<dbReference type="InterPro" id="IPR036388">
    <property type="entry name" value="WH-like_DNA-bd_sf"/>
</dbReference>
<dbReference type="OrthoDB" id="528082at2"/>
<dbReference type="Proteomes" id="UP000051587">
    <property type="component" value="Unassembled WGS sequence"/>
</dbReference>
<evidence type="ECO:0000256" key="4">
    <source>
        <dbReference type="ARBA" id="ARBA00023163"/>
    </source>
</evidence>
<evidence type="ECO:0000313" key="6">
    <source>
        <dbReference type="EMBL" id="CUH65849.1"/>
    </source>
</evidence>
<dbReference type="InterPro" id="IPR000847">
    <property type="entry name" value="LysR_HTH_N"/>
</dbReference>
<keyword evidence="7" id="KW-1185">Reference proteome</keyword>
<dbReference type="InterPro" id="IPR037402">
    <property type="entry name" value="YidZ_PBP2"/>
</dbReference>
<dbReference type="Pfam" id="PF00126">
    <property type="entry name" value="HTH_1"/>
    <property type="match status" value="1"/>
</dbReference>
<comment type="similarity">
    <text evidence="1">Belongs to the LysR transcriptional regulatory family.</text>
</comment>
<evidence type="ECO:0000256" key="3">
    <source>
        <dbReference type="ARBA" id="ARBA00023125"/>
    </source>
</evidence>
<dbReference type="GO" id="GO:0003677">
    <property type="term" value="F:DNA binding"/>
    <property type="evidence" value="ECO:0007669"/>
    <property type="project" value="UniProtKB-KW"/>
</dbReference>
<protein>
    <submittedName>
        <fullName evidence="6">Nodulation protein D 2</fullName>
    </submittedName>
</protein>
<feature type="domain" description="HTH lysR-type" evidence="5">
    <location>
        <begin position="6"/>
        <end position="63"/>
    </location>
</feature>
<dbReference type="CDD" id="cd08417">
    <property type="entry name" value="PBP2_Nitroaromatics_like"/>
    <property type="match status" value="1"/>
</dbReference>
<evidence type="ECO:0000256" key="1">
    <source>
        <dbReference type="ARBA" id="ARBA00009437"/>
    </source>
</evidence>
<dbReference type="Gene3D" id="1.10.10.10">
    <property type="entry name" value="Winged helix-like DNA-binding domain superfamily/Winged helix DNA-binding domain"/>
    <property type="match status" value="1"/>
</dbReference>
<proteinExistence type="inferred from homology"/>
<dbReference type="STRING" id="53501.SAMN04488043_10839"/>
<dbReference type="PANTHER" id="PTHR30118">
    <property type="entry name" value="HTH-TYPE TRANSCRIPTIONAL REGULATOR LEUO-RELATED"/>
    <property type="match status" value="1"/>
</dbReference>
<keyword evidence="3" id="KW-0238">DNA-binding</keyword>
<dbReference type="Pfam" id="PF03466">
    <property type="entry name" value="LysR_substrate"/>
    <property type="match status" value="1"/>
</dbReference>
<dbReference type="SUPFAM" id="SSF46785">
    <property type="entry name" value="Winged helix' DNA-binding domain"/>
    <property type="match status" value="1"/>
</dbReference>
<gene>
    <name evidence="6" type="primary">nodD2</name>
    <name evidence="6" type="ORF">TG4357_02089</name>
</gene>